<name>A0A0D3MVP8_9CAUD</name>
<dbReference type="OrthoDB" id="12378at10239"/>
<dbReference type="PANTHER" id="PTHR47723:SF19">
    <property type="entry name" value="POLYNUCLEOTIDYL TRANSFERASE, RIBONUCLEASE H-LIKE SUPERFAMILY PROTEIN"/>
    <property type="match status" value="1"/>
</dbReference>
<dbReference type="Pfam" id="PF00075">
    <property type="entry name" value="RNase_H"/>
    <property type="match status" value="1"/>
</dbReference>
<dbReference type="PROSITE" id="PS50879">
    <property type="entry name" value="RNASE_H_1"/>
    <property type="match status" value="1"/>
</dbReference>
<keyword evidence="3" id="KW-1185">Reference proteome</keyword>
<sequence>MQAKLYTDGSSNYKLGKVGTGAVIVDNSNNILSEISKEVDKPELLKYNNVAGEILACCYGIEKCIELGVKQVEIHVDYIGLIKWYDGTWRTKNNFTKLYVNMLREYGKFIDFNFIKVKAHSNDKWNEYADKLAKKSIK</sequence>
<dbReference type="RefSeq" id="YP_009214644.1">
    <property type="nucleotide sequence ID" value="NC_028962.1"/>
</dbReference>
<dbReference type="PANTHER" id="PTHR47723">
    <property type="entry name" value="OS05G0353850 PROTEIN"/>
    <property type="match status" value="1"/>
</dbReference>
<dbReference type="KEGG" id="vg:26641061"/>
<organism evidence="2 3">
    <name type="scientific">Staphylococcus phage vB_SepM_ phiIPLA-C1C</name>
    <dbReference type="NCBI Taxonomy" id="1572704"/>
    <lineage>
        <taxon>Viruses</taxon>
        <taxon>Duplodnaviria</taxon>
        <taxon>Heunggongvirae</taxon>
        <taxon>Uroviricota</taxon>
        <taxon>Caudoviricetes</taxon>
        <taxon>Herelleviridae</taxon>
        <taxon>Twortvirinae</taxon>
        <taxon>Sepunavirus</taxon>
        <taxon>Sepunavirus IPLAC1C</taxon>
    </lineage>
</organism>
<reference evidence="2 3" key="1">
    <citation type="journal article" date="2015" name="Appl. Environ. Microbiol.">
        <title>Two Phages, phiIPLA-RODI and phiIPLA-C1C, Lyse Mono- and Dual-Species Staphylococcal Biofilms.</title>
        <authorList>
            <person name="Gutierrez D."/>
            <person name="Vandenheuvel D."/>
            <person name="Martinez B."/>
            <person name="Rodriguez A."/>
            <person name="Lavigne R."/>
            <person name="Garcia P."/>
        </authorList>
    </citation>
    <scope>NUCLEOTIDE SEQUENCE [LARGE SCALE GENOMIC DNA]</scope>
</reference>
<dbReference type="InterPro" id="IPR002156">
    <property type="entry name" value="RNaseH_domain"/>
</dbReference>
<proteinExistence type="predicted"/>
<dbReference type="GO" id="GO:0004523">
    <property type="term" value="F:RNA-DNA hybrid ribonuclease activity"/>
    <property type="evidence" value="ECO:0007669"/>
    <property type="project" value="InterPro"/>
</dbReference>
<protein>
    <submittedName>
        <fullName evidence="2">Ribonuclease H</fullName>
    </submittedName>
</protein>
<accession>A0A0D3MVP8</accession>
<evidence type="ECO:0000313" key="3">
    <source>
        <dbReference type="Proteomes" id="UP000032689"/>
    </source>
</evidence>
<evidence type="ECO:0000259" key="1">
    <source>
        <dbReference type="PROSITE" id="PS50879"/>
    </source>
</evidence>
<dbReference type="SUPFAM" id="SSF53098">
    <property type="entry name" value="Ribonuclease H-like"/>
    <property type="match status" value="1"/>
</dbReference>
<dbReference type="EMBL" id="KP027447">
    <property type="protein sequence ID" value="AJA42364.1"/>
    <property type="molecule type" value="Genomic_DNA"/>
</dbReference>
<evidence type="ECO:0000313" key="2">
    <source>
        <dbReference type="EMBL" id="AJA42364.1"/>
    </source>
</evidence>
<dbReference type="GO" id="GO:0003676">
    <property type="term" value="F:nucleic acid binding"/>
    <property type="evidence" value="ECO:0007669"/>
    <property type="project" value="InterPro"/>
</dbReference>
<feature type="domain" description="RNase H type-1" evidence="1">
    <location>
        <begin position="1"/>
        <end position="138"/>
    </location>
</feature>
<dbReference type="Gene3D" id="3.30.420.10">
    <property type="entry name" value="Ribonuclease H-like superfamily/Ribonuclease H"/>
    <property type="match status" value="1"/>
</dbReference>
<dbReference type="InterPro" id="IPR036397">
    <property type="entry name" value="RNaseH_sf"/>
</dbReference>
<dbReference type="Proteomes" id="UP000032689">
    <property type="component" value="Segment"/>
</dbReference>
<dbReference type="InterPro" id="IPR012337">
    <property type="entry name" value="RNaseH-like_sf"/>
</dbReference>
<dbReference type="InterPro" id="IPR053151">
    <property type="entry name" value="RNase_H-like"/>
</dbReference>
<dbReference type="GeneID" id="26641061"/>